<organism evidence="1 2">
    <name type="scientific">Candidatus Regiella insecticola 5.15</name>
    <dbReference type="NCBI Taxonomy" id="1005043"/>
    <lineage>
        <taxon>Bacteria</taxon>
        <taxon>Pseudomonadati</taxon>
        <taxon>Pseudomonadota</taxon>
        <taxon>Gammaproteobacteria</taxon>
        <taxon>Enterobacterales</taxon>
        <taxon>Enterobacteriaceae</taxon>
        <taxon>aphid secondary symbionts</taxon>
        <taxon>Candidatus Regiella</taxon>
    </lineage>
</organism>
<reference evidence="1 2" key="1">
    <citation type="journal article" date="2012" name="Genome Res.">
        <title>Genomic basis of endosymbiont-conferred protection against an insect parasitoid.</title>
        <authorList>
            <person name="Hansen A.K."/>
            <person name="Vorburger C."/>
            <person name="Moran N.A."/>
        </authorList>
    </citation>
    <scope>NUCLEOTIDE SEQUENCE [LARGE SCALE GENOMIC DNA]</scope>
    <source>
        <strain evidence="2">R5.15</strain>
    </source>
</reference>
<sequence>MKKSTFRVLICEAQPIILVLFARISYNLTLRQRAHLLKLGGAA</sequence>
<comment type="caution">
    <text evidence="1">The sequence shown here is derived from an EMBL/GenBank/DDBJ whole genome shotgun (WGS) entry which is preliminary data.</text>
</comment>
<dbReference type="AlphaFoldDB" id="G2GXF0"/>
<keyword evidence="2" id="KW-1185">Reference proteome</keyword>
<evidence type="ECO:0000313" key="2">
    <source>
        <dbReference type="Proteomes" id="UP000004116"/>
    </source>
</evidence>
<name>G2GXF0_9ENTR</name>
<dbReference type="Proteomes" id="UP000004116">
    <property type="component" value="Unassembled WGS sequence"/>
</dbReference>
<accession>G2GXF0</accession>
<evidence type="ECO:0000313" key="1">
    <source>
        <dbReference type="EMBL" id="EGY29583.1"/>
    </source>
</evidence>
<dbReference type="EMBL" id="AGCA01000094">
    <property type="protein sequence ID" value="EGY29583.1"/>
    <property type="molecule type" value="Genomic_DNA"/>
</dbReference>
<gene>
    <name evidence="1" type="ORF">Rin_00004420</name>
</gene>
<proteinExistence type="predicted"/>
<protein>
    <submittedName>
        <fullName evidence="1">Uncharacterized protein</fullName>
    </submittedName>
</protein>